<dbReference type="CDD" id="cd08417">
    <property type="entry name" value="PBP2_Nitroaromatics_like"/>
    <property type="match status" value="1"/>
</dbReference>
<dbReference type="HOGENOM" id="CLU_039613_39_3_4"/>
<keyword evidence="3" id="KW-0238">DNA-binding</keyword>
<dbReference type="Proteomes" id="UP000019095">
    <property type="component" value="Chromosome"/>
</dbReference>
<dbReference type="InterPro" id="IPR005119">
    <property type="entry name" value="LysR_subst-bd"/>
</dbReference>
<dbReference type="STRING" id="1247726.MIM_c01480"/>
<dbReference type="eggNOG" id="COG0583">
    <property type="taxonomic scope" value="Bacteria"/>
</dbReference>
<dbReference type="PRINTS" id="PR00039">
    <property type="entry name" value="HTHLYSR"/>
</dbReference>
<dbReference type="PATRIC" id="fig|1247726.3.peg.162"/>
<dbReference type="PANTHER" id="PTHR30118:SF15">
    <property type="entry name" value="TRANSCRIPTIONAL REGULATORY PROTEIN"/>
    <property type="match status" value="1"/>
</dbReference>
<dbReference type="Pfam" id="PF00126">
    <property type="entry name" value="HTH_1"/>
    <property type="match status" value="1"/>
</dbReference>
<dbReference type="InterPro" id="IPR036388">
    <property type="entry name" value="WH-like_DNA-bd_sf"/>
</dbReference>
<sequence length="322" mass="35995">MPVNRQIGDLDISLLFALDALLLEQNVTRAATRLHITQSALSGRLTRLRRIFNDPLFVPSSSGRGMTPTSHMLALKPELQRLLQQLTQFVQSAHVFDPATSERTFRIAAMDNPAAILAPALLPLMRMRAPAVKVAFVLPDKSLVSEQLERGEVDLFIGTAQDATANLIGRRLFNEAFLTAQRIGHPRGTDPLSLDTFCELDHLLISSSGGMFNGMVDEVLGDLGRQRRVSVSVQSYALAPLILNATDCICTLPRRFLQQYAGSLDLFTPPLALDTFSMNLFWHATVNADPAHRWLRSMVFDAVQDQRNERADHERLSHQRYR</sequence>
<evidence type="ECO:0000256" key="3">
    <source>
        <dbReference type="ARBA" id="ARBA00023125"/>
    </source>
</evidence>
<organism evidence="6 7">
    <name type="scientific">Advenella mimigardefordensis (strain DSM 17166 / LMG 22922 / DPN7)</name>
    <dbReference type="NCBI Taxonomy" id="1247726"/>
    <lineage>
        <taxon>Bacteria</taxon>
        <taxon>Pseudomonadati</taxon>
        <taxon>Pseudomonadota</taxon>
        <taxon>Betaproteobacteria</taxon>
        <taxon>Burkholderiales</taxon>
        <taxon>Alcaligenaceae</taxon>
    </lineage>
</organism>
<proteinExistence type="inferred from homology"/>
<comment type="similarity">
    <text evidence="1">Belongs to the LysR transcriptional regulatory family.</text>
</comment>
<dbReference type="Gene3D" id="1.10.10.10">
    <property type="entry name" value="Winged helix-like DNA-binding domain superfamily/Winged helix DNA-binding domain"/>
    <property type="match status" value="1"/>
</dbReference>
<evidence type="ECO:0000256" key="1">
    <source>
        <dbReference type="ARBA" id="ARBA00009437"/>
    </source>
</evidence>
<dbReference type="GO" id="GO:0003677">
    <property type="term" value="F:DNA binding"/>
    <property type="evidence" value="ECO:0007669"/>
    <property type="project" value="UniProtKB-KW"/>
</dbReference>
<evidence type="ECO:0000256" key="4">
    <source>
        <dbReference type="ARBA" id="ARBA00023163"/>
    </source>
</evidence>
<dbReference type="Pfam" id="PF03466">
    <property type="entry name" value="LysR_substrate"/>
    <property type="match status" value="1"/>
</dbReference>
<dbReference type="EMBL" id="CP003915">
    <property type="protein sequence ID" value="AHG62250.1"/>
    <property type="molecule type" value="Genomic_DNA"/>
</dbReference>
<dbReference type="PROSITE" id="PS50931">
    <property type="entry name" value="HTH_LYSR"/>
    <property type="match status" value="1"/>
</dbReference>
<dbReference type="KEGG" id="amim:MIM_c01480"/>
<dbReference type="SUPFAM" id="SSF46785">
    <property type="entry name" value="Winged helix' DNA-binding domain"/>
    <property type="match status" value="1"/>
</dbReference>
<keyword evidence="2" id="KW-0805">Transcription regulation</keyword>
<evidence type="ECO:0000259" key="5">
    <source>
        <dbReference type="PROSITE" id="PS50931"/>
    </source>
</evidence>
<dbReference type="InterPro" id="IPR036390">
    <property type="entry name" value="WH_DNA-bd_sf"/>
</dbReference>
<gene>
    <name evidence="6" type="ORF">MIM_c01480</name>
</gene>
<evidence type="ECO:0000256" key="2">
    <source>
        <dbReference type="ARBA" id="ARBA00023015"/>
    </source>
</evidence>
<dbReference type="SUPFAM" id="SSF53850">
    <property type="entry name" value="Periplasmic binding protein-like II"/>
    <property type="match status" value="1"/>
</dbReference>
<reference evidence="6 7" key="1">
    <citation type="journal article" date="2014" name="Microbiology">
        <title>Unravelling the complete genome sequence of Advenella mimigardefordensis strain DPN7T and novel insights in the catabolism of the xenobiotic polythioester precursor 3,3'-dithiodipropionate.</title>
        <authorList>
            <person name="Wubbeler J.H."/>
            <person name="Hiessl S."/>
            <person name="Schuldes J."/>
            <person name="Thurmer A."/>
            <person name="Daniel R."/>
            <person name="Steinbuchel A."/>
        </authorList>
    </citation>
    <scope>NUCLEOTIDE SEQUENCE [LARGE SCALE GENOMIC DNA]</scope>
    <source>
        <strain evidence="7">DSM 17166 / LMG 22922 / DPN7</strain>
    </source>
</reference>
<evidence type="ECO:0000313" key="6">
    <source>
        <dbReference type="EMBL" id="AHG62250.1"/>
    </source>
</evidence>
<keyword evidence="7" id="KW-1185">Reference proteome</keyword>
<dbReference type="InterPro" id="IPR037402">
    <property type="entry name" value="YidZ_PBP2"/>
</dbReference>
<dbReference type="GO" id="GO:0003700">
    <property type="term" value="F:DNA-binding transcription factor activity"/>
    <property type="evidence" value="ECO:0007669"/>
    <property type="project" value="InterPro"/>
</dbReference>
<dbReference type="Gene3D" id="3.40.190.10">
    <property type="entry name" value="Periplasmic binding protein-like II"/>
    <property type="match status" value="2"/>
</dbReference>
<evidence type="ECO:0000313" key="7">
    <source>
        <dbReference type="Proteomes" id="UP000019095"/>
    </source>
</evidence>
<dbReference type="InterPro" id="IPR050389">
    <property type="entry name" value="LysR-type_TF"/>
</dbReference>
<feature type="domain" description="HTH lysR-type" evidence="5">
    <location>
        <begin position="10"/>
        <end position="69"/>
    </location>
</feature>
<name>W0PA23_ADVMD</name>
<accession>W0PA23</accession>
<keyword evidence="4" id="KW-0804">Transcription</keyword>
<dbReference type="InterPro" id="IPR000847">
    <property type="entry name" value="LysR_HTH_N"/>
</dbReference>
<dbReference type="PANTHER" id="PTHR30118">
    <property type="entry name" value="HTH-TYPE TRANSCRIPTIONAL REGULATOR LEUO-RELATED"/>
    <property type="match status" value="1"/>
</dbReference>
<protein>
    <submittedName>
        <fullName evidence="6">Transcriptional regulator, LysR family</fullName>
    </submittedName>
</protein>
<dbReference type="AlphaFoldDB" id="W0PA23"/>